<gene>
    <name evidence="2" type="ORF">IV203_031916</name>
</gene>
<feature type="compositionally biased region" description="Low complexity" evidence="1">
    <location>
        <begin position="97"/>
        <end position="115"/>
    </location>
</feature>
<feature type="compositionally biased region" description="Low complexity" evidence="1">
    <location>
        <begin position="333"/>
        <end position="349"/>
    </location>
</feature>
<feature type="compositionally biased region" description="Polar residues" evidence="1">
    <location>
        <begin position="48"/>
        <end position="57"/>
    </location>
</feature>
<dbReference type="AlphaFoldDB" id="A0A9K3LV93"/>
<dbReference type="OrthoDB" id="55979at2759"/>
<evidence type="ECO:0000313" key="3">
    <source>
        <dbReference type="Proteomes" id="UP000693970"/>
    </source>
</evidence>
<reference evidence="2" key="2">
    <citation type="submission" date="2021-04" db="EMBL/GenBank/DDBJ databases">
        <authorList>
            <person name="Podell S."/>
        </authorList>
    </citation>
    <scope>NUCLEOTIDE SEQUENCE</scope>
    <source>
        <strain evidence="2">Hildebrandi</strain>
    </source>
</reference>
<reference evidence="2" key="1">
    <citation type="journal article" date="2021" name="Sci. Rep.">
        <title>Diploid genomic architecture of Nitzschia inconspicua, an elite biomass production diatom.</title>
        <authorList>
            <person name="Oliver A."/>
            <person name="Podell S."/>
            <person name="Pinowska A."/>
            <person name="Traller J.C."/>
            <person name="Smith S.R."/>
            <person name="McClure R."/>
            <person name="Beliaev A."/>
            <person name="Bohutskyi P."/>
            <person name="Hill E.A."/>
            <person name="Rabines A."/>
            <person name="Zheng H."/>
            <person name="Allen L.Z."/>
            <person name="Kuo A."/>
            <person name="Grigoriev I.V."/>
            <person name="Allen A.E."/>
            <person name="Hazlebeck D."/>
            <person name="Allen E.E."/>
        </authorList>
    </citation>
    <scope>NUCLEOTIDE SEQUENCE</scope>
    <source>
        <strain evidence="2">Hildebrandi</strain>
    </source>
</reference>
<feature type="region of interest" description="Disordered" evidence="1">
    <location>
        <begin position="1"/>
        <end position="132"/>
    </location>
</feature>
<feature type="compositionally biased region" description="Basic and acidic residues" evidence="1">
    <location>
        <begin position="1"/>
        <end position="11"/>
    </location>
</feature>
<keyword evidence="3" id="KW-1185">Reference proteome</keyword>
<feature type="compositionally biased region" description="Polar residues" evidence="1">
    <location>
        <begin position="473"/>
        <end position="483"/>
    </location>
</feature>
<feature type="compositionally biased region" description="Low complexity" evidence="1">
    <location>
        <begin position="277"/>
        <end position="298"/>
    </location>
</feature>
<feature type="compositionally biased region" description="Polar residues" evidence="1">
    <location>
        <begin position="389"/>
        <end position="403"/>
    </location>
</feature>
<proteinExistence type="predicted"/>
<feature type="compositionally biased region" description="Polar residues" evidence="1">
    <location>
        <begin position="350"/>
        <end position="360"/>
    </location>
</feature>
<feature type="compositionally biased region" description="Low complexity" evidence="1">
    <location>
        <begin position="236"/>
        <end position="248"/>
    </location>
</feature>
<feature type="region of interest" description="Disordered" evidence="1">
    <location>
        <begin position="230"/>
        <end position="485"/>
    </location>
</feature>
<name>A0A9K3LV93_9STRA</name>
<feature type="region of interest" description="Disordered" evidence="1">
    <location>
        <begin position="165"/>
        <end position="199"/>
    </location>
</feature>
<feature type="compositionally biased region" description="Polar residues" evidence="1">
    <location>
        <begin position="165"/>
        <end position="177"/>
    </location>
</feature>
<feature type="compositionally biased region" description="Basic residues" evidence="1">
    <location>
        <begin position="249"/>
        <end position="260"/>
    </location>
</feature>
<feature type="compositionally biased region" description="Basic and acidic residues" evidence="1">
    <location>
        <begin position="429"/>
        <end position="441"/>
    </location>
</feature>
<evidence type="ECO:0000256" key="1">
    <source>
        <dbReference type="SAM" id="MobiDB-lite"/>
    </source>
</evidence>
<organism evidence="2 3">
    <name type="scientific">Nitzschia inconspicua</name>
    <dbReference type="NCBI Taxonomy" id="303405"/>
    <lineage>
        <taxon>Eukaryota</taxon>
        <taxon>Sar</taxon>
        <taxon>Stramenopiles</taxon>
        <taxon>Ochrophyta</taxon>
        <taxon>Bacillariophyta</taxon>
        <taxon>Bacillariophyceae</taxon>
        <taxon>Bacillariophycidae</taxon>
        <taxon>Bacillariales</taxon>
        <taxon>Bacillariaceae</taxon>
        <taxon>Nitzschia</taxon>
    </lineage>
</organism>
<feature type="compositionally biased region" description="Basic and acidic residues" evidence="1">
    <location>
        <begin position="261"/>
        <end position="272"/>
    </location>
</feature>
<sequence>MEQQEEVEHTSSETYSAPSGEGNSGGSEASEGPSMTKRTPRILHESSFAASTFTSNGGPRRPPGFAASSLDYKAPSNSKGGTDENPVNPKPVKRKIQPQQEMDAQEQQQTAKTTKPILPTRARGNFGPPPHRIATLEDLEHLSEDELYRLFMEDPELYRSLLKSTGESKTGTQSTDGSQKHRSTLGSSTKRSLPPRVGEDPKVPYLQWLLVLVLVGVLLNQIRKTVMSENAKTKRGSTAYAAGATAKAKGGKQKKQKNKKDKFTTEEKDPARKTSGAPAKLAPKPTKPKAAAKAAVAPERPPSKQSKKESKPTTVAKIGTKNGDENPSLQSVAPPATETKTATTTRPTTDNGQSNSSTAESYGDDGDWQTVAKPRGPKSDGNVPKSKASKGSTPAGGSSNPVNGVSERSKEEGSSNASATETGLGVKDQGSEKAQSNDHPSESSFQNENPGANSGKKKKKKKNSTSKGPTTNDEATTTNMKSASTDDDAALAFQLQQQEEILANADTKTIASREEAWEEVTSKKKRG</sequence>
<dbReference type="Proteomes" id="UP000693970">
    <property type="component" value="Unassembled WGS sequence"/>
</dbReference>
<feature type="compositionally biased region" description="Basic residues" evidence="1">
    <location>
        <begin position="455"/>
        <end position="464"/>
    </location>
</feature>
<accession>A0A9K3LV93</accession>
<evidence type="ECO:0000313" key="2">
    <source>
        <dbReference type="EMBL" id="KAG7369173.1"/>
    </source>
</evidence>
<feature type="compositionally biased region" description="Low complexity" evidence="1">
    <location>
        <begin position="16"/>
        <end position="34"/>
    </location>
</feature>
<protein>
    <submittedName>
        <fullName evidence="2">Uncharacterized protein</fullName>
    </submittedName>
</protein>
<comment type="caution">
    <text evidence="2">The sequence shown here is derived from an EMBL/GenBank/DDBJ whole genome shotgun (WGS) entry which is preliminary data.</text>
</comment>
<dbReference type="EMBL" id="JAGRRH010000006">
    <property type="protein sequence ID" value="KAG7369173.1"/>
    <property type="molecule type" value="Genomic_DNA"/>
</dbReference>